<accession>B6BI43</accession>
<proteinExistence type="predicted"/>
<dbReference type="RefSeq" id="WP_008336050.1">
    <property type="nucleotide sequence ID" value="NZ_AFRZ01000001.1"/>
</dbReference>
<name>B6BI43_SULGG</name>
<comment type="caution">
    <text evidence="1">The sequence shown here is derived from an EMBL/GenBank/DDBJ whole genome shotgun (WGS) entry which is preliminary data.</text>
</comment>
<evidence type="ECO:0000313" key="2">
    <source>
        <dbReference type="Proteomes" id="UP000006431"/>
    </source>
</evidence>
<dbReference type="AlphaFoldDB" id="B6BI43"/>
<evidence type="ECO:0000313" key="1">
    <source>
        <dbReference type="EMBL" id="EHP30196.1"/>
    </source>
</evidence>
<dbReference type="EMBL" id="AFRZ01000001">
    <property type="protein sequence ID" value="EHP30196.1"/>
    <property type="molecule type" value="Genomic_DNA"/>
</dbReference>
<dbReference type="Proteomes" id="UP000006431">
    <property type="component" value="Unassembled WGS sequence"/>
</dbReference>
<dbReference type="HOGENOM" id="CLU_2541334_0_0_7"/>
<accession>H1FV02</accession>
<organism evidence="1 2">
    <name type="scientific">Sulfurimonas gotlandica (strain DSM 19862 / JCM 16533 / GD1)</name>
    <dbReference type="NCBI Taxonomy" id="929558"/>
    <lineage>
        <taxon>Bacteria</taxon>
        <taxon>Pseudomonadati</taxon>
        <taxon>Campylobacterota</taxon>
        <taxon>Epsilonproteobacteria</taxon>
        <taxon>Campylobacterales</taxon>
        <taxon>Sulfurimonadaceae</taxon>
        <taxon>Sulfurimonas</taxon>
    </lineage>
</organism>
<protein>
    <submittedName>
        <fullName evidence="1">Uncharacterized protein</fullName>
    </submittedName>
</protein>
<reference evidence="1 2" key="1">
    <citation type="journal article" date="2012" name="Proc. Natl. Acad. Sci. U.S.A.">
        <title>Genome and physiology of a model Epsilonproteobacterium responsible for sulfide detoxification in marine oxygen depletion zones.</title>
        <authorList>
            <person name="Grote J."/>
            <person name="Schott T."/>
            <person name="Bruckner C.G."/>
            <person name="Glockner F.O."/>
            <person name="Jost G."/>
            <person name="Teeling H."/>
            <person name="Labrenz M."/>
            <person name="Jurgens K."/>
        </authorList>
    </citation>
    <scope>NUCLEOTIDE SEQUENCE [LARGE SCALE GENOMIC DNA]</scope>
    <source>
        <strain evidence="1 2">GD1</strain>
    </source>
</reference>
<sequence length="83" mass="9604">MGVKKFIANVVKSLNLENHEASGKKKSIKHLIEKLELREIKLTEDIEKESDSEKLIQLQEELDIISLYIEKATKKLDKLNSKK</sequence>
<gene>
    <name evidence="1" type="ORF">SMGD1_1672</name>
</gene>
<dbReference type="PATRIC" id="fig|929558.5.peg.1663"/>
<keyword evidence="2" id="KW-1185">Reference proteome</keyword>